<dbReference type="Gene3D" id="3.30.420.10">
    <property type="entry name" value="Ribonuclease H-like superfamily/Ribonuclease H"/>
    <property type="match status" value="1"/>
</dbReference>
<dbReference type="EMBL" id="JAYMGO010000009">
    <property type="protein sequence ID" value="KAL1267852.1"/>
    <property type="molecule type" value="Genomic_DNA"/>
</dbReference>
<comment type="caution">
    <text evidence="2">The sequence shown here is derived from an EMBL/GenBank/DDBJ whole genome shotgun (WGS) entry which is preliminary data.</text>
</comment>
<evidence type="ECO:0000256" key="1">
    <source>
        <dbReference type="SAM" id="MobiDB-lite"/>
    </source>
</evidence>
<gene>
    <name evidence="2" type="ORF">QQF64_033215</name>
</gene>
<feature type="region of interest" description="Disordered" evidence="1">
    <location>
        <begin position="1"/>
        <end position="37"/>
    </location>
</feature>
<evidence type="ECO:0000313" key="3">
    <source>
        <dbReference type="Proteomes" id="UP001558613"/>
    </source>
</evidence>
<organism evidence="2 3">
    <name type="scientific">Cirrhinus molitorella</name>
    <name type="common">mud carp</name>
    <dbReference type="NCBI Taxonomy" id="172907"/>
    <lineage>
        <taxon>Eukaryota</taxon>
        <taxon>Metazoa</taxon>
        <taxon>Chordata</taxon>
        <taxon>Craniata</taxon>
        <taxon>Vertebrata</taxon>
        <taxon>Euteleostomi</taxon>
        <taxon>Actinopterygii</taxon>
        <taxon>Neopterygii</taxon>
        <taxon>Teleostei</taxon>
        <taxon>Ostariophysi</taxon>
        <taxon>Cypriniformes</taxon>
        <taxon>Cyprinidae</taxon>
        <taxon>Labeoninae</taxon>
        <taxon>Labeonini</taxon>
        <taxon>Cirrhinus</taxon>
    </lineage>
</organism>
<proteinExistence type="predicted"/>
<protein>
    <submittedName>
        <fullName evidence="2">Uncharacterized protein</fullName>
    </submittedName>
</protein>
<name>A0ABR3MT92_9TELE</name>
<evidence type="ECO:0000313" key="2">
    <source>
        <dbReference type="EMBL" id="KAL1267852.1"/>
    </source>
</evidence>
<feature type="compositionally biased region" description="Basic and acidic residues" evidence="1">
    <location>
        <begin position="16"/>
        <end position="25"/>
    </location>
</feature>
<reference evidence="2 3" key="1">
    <citation type="submission" date="2023-09" db="EMBL/GenBank/DDBJ databases">
        <authorList>
            <person name="Wang M."/>
        </authorList>
    </citation>
    <scope>NUCLEOTIDE SEQUENCE [LARGE SCALE GENOMIC DNA]</scope>
    <source>
        <strain evidence="2">GT-2023</strain>
        <tissue evidence="2">Liver</tissue>
    </source>
</reference>
<feature type="compositionally biased region" description="Polar residues" evidence="1">
    <location>
        <begin position="1"/>
        <end position="15"/>
    </location>
</feature>
<dbReference type="InterPro" id="IPR036397">
    <property type="entry name" value="RNaseH_sf"/>
</dbReference>
<feature type="non-terminal residue" evidence="2">
    <location>
        <position position="1"/>
    </location>
</feature>
<accession>A0ABR3MT92</accession>
<keyword evidence="3" id="KW-1185">Reference proteome</keyword>
<feature type="non-terminal residue" evidence="2">
    <location>
        <position position="91"/>
    </location>
</feature>
<dbReference type="Proteomes" id="UP001558613">
    <property type="component" value="Unassembled WGS sequence"/>
</dbReference>
<sequence>GALWQSGPTEASPQCKTHESPHEGLQDGTAHHLSNTVPTVKHGGGSIMLWSCFSAARTGQLVAIEGKMNVVQGYPGRKPSPECSGPQIGPK</sequence>